<name>X1U444_9ZZZZ</name>
<feature type="non-terminal residue" evidence="1">
    <location>
        <position position="1"/>
    </location>
</feature>
<protein>
    <submittedName>
        <fullName evidence="1">Uncharacterized protein</fullName>
    </submittedName>
</protein>
<comment type="caution">
    <text evidence="1">The sequence shown here is derived from an EMBL/GenBank/DDBJ whole genome shotgun (WGS) entry which is preliminary data.</text>
</comment>
<reference evidence="1" key="1">
    <citation type="journal article" date="2014" name="Front. Microbiol.">
        <title>High frequency of phylogenetically diverse reductive dehalogenase-homologous genes in deep subseafloor sedimentary metagenomes.</title>
        <authorList>
            <person name="Kawai M."/>
            <person name="Futagami T."/>
            <person name="Toyoda A."/>
            <person name="Takaki Y."/>
            <person name="Nishi S."/>
            <person name="Hori S."/>
            <person name="Arai W."/>
            <person name="Tsubouchi T."/>
            <person name="Morono Y."/>
            <person name="Uchiyama I."/>
            <person name="Ito T."/>
            <person name="Fujiyama A."/>
            <person name="Inagaki F."/>
            <person name="Takami H."/>
        </authorList>
    </citation>
    <scope>NUCLEOTIDE SEQUENCE</scope>
    <source>
        <strain evidence="1">Expedition CK06-06</strain>
    </source>
</reference>
<proteinExistence type="predicted"/>
<dbReference type="EMBL" id="BARW01022012">
    <property type="protein sequence ID" value="GAI94585.1"/>
    <property type="molecule type" value="Genomic_DNA"/>
</dbReference>
<accession>X1U444</accession>
<evidence type="ECO:0000313" key="1">
    <source>
        <dbReference type="EMBL" id="GAI94585.1"/>
    </source>
</evidence>
<dbReference type="AlphaFoldDB" id="X1U444"/>
<organism evidence="1">
    <name type="scientific">marine sediment metagenome</name>
    <dbReference type="NCBI Taxonomy" id="412755"/>
    <lineage>
        <taxon>unclassified sequences</taxon>
        <taxon>metagenomes</taxon>
        <taxon>ecological metagenomes</taxon>
    </lineage>
</organism>
<sequence length="52" mass="5692">AETIMALVGDVHANHHFSPPIKFDAGEHIITKGKGYANHDISIGVGWYGYKK</sequence>
<gene>
    <name evidence="1" type="ORF">S12H4_36861</name>
</gene>